<dbReference type="PANTHER" id="PTHR10000:SF53">
    <property type="entry name" value="5-AMINO-6-(5-PHOSPHO-D-RIBITYLAMINO)URACIL PHOSPHATASE YBJI-RELATED"/>
    <property type="match status" value="1"/>
</dbReference>
<reference evidence="1 2" key="2">
    <citation type="submission" date="2009-02" db="EMBL/GenBank/DDBJ databases">
        <title>Draft genome sequence of Blautia hydrogenotrophica DSM 10507 (Ruminococcus hydrogenotrophicus DSM 10507).</title>
        <authorList>
            <person name="Sudarsanam P."/>
            <person name="Ley R."/>
            <person name="Guruge J."/>
            <person name="Turnbaugh P.J."/>
            <person name="Mahowald M."/>
            <person name="Liep D."/>
            <person name="Gordon J."/>
        </authorList>
    </citation>
    <scope>NUCLEOTIDE SEQUENCE [LARGE SCALE GENOMIC DNA]</scope>
    <source>
        <strain evidence="2">DSM 10507 / JCM 14656 / S5a33</strain>
    </source>
</reference>
<dbReference type="Gene3D" id="3.40.50.1000">
    <property type="entry name" value="HAD superfamily/HAD-like"/>
    <property type="match status" value="1"/>
</dbReference>
<evidence type="ECO:0008006" key="3">
    <source>
        <dbReference type="Google" id="ProtNLM"/>
    </source>
</evidence>
<keyword evidence="2" id="KW-1185">Reference proteome</keyword>
<dbReference type="CDD" id="cd07518">
    <property type="entry name" value="HAD_YbiV-Like"/>
    <property type="match status" value="1"/>
</dbReference>
<dbReference type="NCBIfam" id="TIGR00099">
    <property type="entry name" value="Cof-subfamily"/>
    <property type="match status" value="1"/>
</dbReference>
<dbReference type="Gene3D" id="3.30.1240.10">
    <property type="match status" value="1"/>
</dbReference>
<evidence type="ECO:0000313" key="1">
    <source>
        <dbReference type="EMBL" id="EEG48669.1"/>
    </source>
</evidence>
<dbReference type="GO" id="GO:0000287">
    <property type="term" value="F:magnesium ion binding"/>
    <property type="evidence" value="ECO:0007669"/>
    <property type="project" value="TreeGrafter"/>
</dbReference>
<dbReference type="PANTHER" id="PTHR10000">
    <property type="entry name" value="PHOSPHOSERINE PHOSPHATASE"/>
    <property type="match status" value="1"/>
</dbReference>
<dbReference type="EMBL" id="ACBZ01000129">
    <property type="protein sequence ID" value="EEG48669.1"/>
    <property type="molecule type" value="Genomic_DNA"/>
</dbReference>
<evidence type="ECO:0000313" key="2">
    <source>
        <dbReference type="Proteomes" id="UP000003100"/>
    </source>
</evidence>
<dbReference type="SUPFAM" id="SSF56784">
    <property type="entry name" value="HAD-like"/>
    <property type="match status" value="1"/>
</dbReference>
<protein>
    <recommendedName>
        <fullName evidence="3">Sugar-phosphatase</fullName>
    </recommendedName>
</protein>
<dbReference type="InterPro" id="IPR000150">
    <property type="entry name" value="Cof"/>
</dbReference>
<dbReference type="InterPro" id="IPR023214">
    <property type="entry name" value="HAD_sf"/>
</dbReference>
<dbReference type="SFLD" id="SFLDS00003">
    <property type="entry name" value="Haloacid_Dehalogenase"/>
    <property type="match status" value="1"/>
</dbReference>
<dbReference type="GO" id="GO:0016791">
    <property type="term" value="F:phosphatase activity"/>
    <property type="evidence" value="ECO:0007669"/>
    <property type="project" value="TreeGrafter"/>
</dbReference>
<dbReference type="Pfam" id="PF08282">
    <property type="entry name" value="Hydrolase_3"/>
    <property type="match status" value="1"/>
</dbReference>
<dbReference type="eggNOG" id="COG0561">
    <property type="taxonomic scope" value="Bacteria"/>
</dbReference>
<dbReference type="PATRIC" id="fig|476272.21.peg.1866"/>
<gene>
    <name evidence="1" type="ORF">RUMHYD_02436</name>
</gene>
<dbReference type="GO" id="GO:0005829">
    <property type="term" value="C:cytosol"/>
    <property type="evidence" value="ECO:0007669"/>
    <property type="project" value="TreeGrafter"/>
</dbReference>
<organism evidence="1 2">
    <name type="scientific">Blautia hydrogenotrophica (strain DSM 10507 / JCM 14656 / S5a33)</name>
    <name type="common">Ruminococcus hydrogenotrophicus</name>
    <dbReference type="NCBI Taxonomy" id="476272"/>
    <lineage>
        <taxon>Bacteria</taxon>
        <taxon>Bacillati</taxon>
        <taxon>Bacillota</taxon>
        <taxon>Clostridia</taxon>
        <taxon>Lachnospirales</taxon>
        <taxon>Lachnospiraceae</taxon>
        <taxon>Blautia</taxon>
    </lineage>
</organism>
<sequence>MKEFEMIKLVASDLDGTLLRNGAQRFQPELFDLIHRLKELGVFFVAASGRQFPIMQRMFAPVKEEIGYVCENGALTYTDGEFLYKDTLSDTLAKEIIQEIWEKEGAEMTMSGVRTYYVRPKTEEFRSLIRDFLKITYKEVEDFDQIPEALMKVAVYERNGINNSYQYWRERFSDRCIVVTSGFDWMDFVPFGTNKAKGIQLLQKRWNIKPEECMAFGDEYNDIEMLQAVEHSYAMDTAREGVKKVSRYITSNVEEELKKLIQEIEKEKENV</sequence>
<dbReference type="HOGENOM" id="CLU_044146_5_1_9"/>
<reference evidence="1 2" key="1">
    <citation type="submission" date="2009-01" db="EMBL/GenBank/DDBJ databases">
        <authorList>
            <person name="Fulton L."/>
            <person name="Clifton S."/>
            <person name="Fulton B."/>
            <person name="Xu J."/>
            <person name="Minx P."/>
            <person name="Pepin K.H."/>
            <person name="Johnson M."/>
            <person name="Bhonagiri V."/>
            <person name="Nash W.E."/>
            <person name="Mardis E.R."/>
            <person name="Wilson R.K."/>
        </authorList>
    </citation>
    <scope>NUCLEOTIDE SEQUENCE [LARGE SCALE GENOMIC DNA]</scope>
    <source>
        <strain evidence="2">DSM 10507 / JCM 14656 / S5a33</strain>
    </source>
</reference>
<proteinExistence type="predicted"/>
<dbReference type="InterPro" id="IPR036412">
    <property type="entry name" value="HAD-like_sf"/>
</dbReference>
<comment type="caution">
    <text evidence="1">The sequence shown here is derived from an EMBL/GenBank/DDBJ whole genome shotgun (WGS) entry which is preliminary data.</text>
</comment>
<accession>C0CNJ3</accession>
<dbReference type="SFLD" id="SFLDG01140">
    <property type="entry name" value="C2.B:_Phosphomannomutase_and_P"/>
    <property type="match status" value="1"/>
</dbReference>
<dbReference type="InterPro" id="IPR006379">
    <property type="entry name" value="HAD-SF_hydro_IIB"/>
</dbReference>
<dbReference type="AlphaFoldDB" id="C0CNJ3"/>
<dbReference type="Proteomes" id="UP000003100">
    <property type="component" value="Unassembled WGS sequence"/>
</dbReference>
<dbReference type="NCBIfam" id="TIGR01484">
    <property type="entry name" value="HAD-SF-IIB"/>
    <property type="match status" value="1"/>
</dbReference>
<name>C0CNJ3_BLAHS</name>